<dbReference type="EMBL" id="KV417747">
    <property type="protein sequence ID" value="KZP07541.1"/>
    <property type="molecule type" value="Genomic_DNA"/>
</dbReference>
<proteinExistence type="predicted"/>
<dbReference type="Proteomes" id="UP000076532">
    <property type="component" value="Unassembled WGS sequence"/>
</dbReference>
<evidence type="ECO:0000313" key="2">
    <source>
        <dbReference type="Proteomes" id="UP000076532"/>
    </source>
</evidence>
<keyword evidence="2" id="KW-1185">Reference proteome</keyword>
<accession>A0A165W8C9</accession>
<reference evidence="1 2" key="1">
    <citation type="journal article" date="2016" name="Mol. Biol. Evol.">
        <title>Comparative Genomics of Early-Diverging Mushroom-Forming Fungi Provides Insights into the Origins of Lignocellulose Decay Capabilities.</title>
        <authorList>
            <person name="Nagy L.G."/>
            <person name="Riley R."/>
            <person name="Tritt A."/>
            <person name="Adam C."/>
            <person name="Daum C."/>
            <person name="Floudas D."/>
            <person name="Sun H."/>
            <person name="Yadav J.S."/>
            <person name="Pangilinan J."/>
            <person name="Larsson K.H."/>
            <person name="Matsuura K."/>
            <person name="Barry K."/>
            <person name="Labutti K."/>
            <person name="Kuo R."/>
            <person name="Ohm R.A."/>
            <person name="Bhattacharya S.S."/>
            <person name="Shirouzu T."/>
            <person name="Yoshinaga Y."/>
            <person name="Martin F.M."/>
            <person name="Grigoriev I.V."/>
            <person name="Hibbett D.S."/>
        </authorList>
    </citation>
    <scope>NUCLEOTIDE SEQUENCE [LARGE SCALE GENOMIC DNA]</scope>
    <source>
        <strain evidence="1 2">CBS 109695</strain>
    </source>
</reference>
<name>A0A165W8C9_9AGAM</name>
<dbReference type="OrthoDB" id="407298at2759"/>
<protein>
    <submittedName>
        <fullName evidence="1">Uncharacterized protein</fullName>
    </submittedName>
</protein>
<evidence type="ECO:0000313" key="1">
    <source>
        <dbReference type="EMBL" id="KZP07541.1"/>
    </source>
</evidence>
<organism evidence="1 2">
    <name type="scientific">Athelia psychrophila</name>
    <dbReference type="NCBI Taxonomy" id="1759441"/>
    <lineage>
        <taxon>Eukaryota</taxon>
        <taxon>Fungi</taxon>
        <taxon>Dikarya</taxon>
        <taxon>Basidiomycota</taxon>
        <taxon>Agaricomycotina</taxon>
        <taxon>Agaricomycetes</taxon>
        <taxon>Agaricomycetidae</taxon>
        <taxon>Atheliales</taxon>
        <taxon>Atheliaceae</taxon>
        <taxon>Athelia</taxon>
    </lineage>
</organism>
<sequence>MPCAEHAREPRVSSRTGKHISLPAFSRALQVGCTLSPLLGVPLPRFLPGPAAELSLSDIARHNRIERSVGLVHKPTPLNEEYTPSEINRDLLEVIQREGGFLGAEHVATGRWRTNLPRWTGYTRSLHAGEWPSPCAHSPALLHMPPWASPLALMLPETKFDAPTDASILFPGCAHESNTKLYRRGGHGAGASGSWRTLGRTGR</sequence>
<dbReference type="STRING" id="436010.A0A165W8C9"/>
<dbReference type="AlphaFoldDB" id="A0A165W8C9"/>
<gene>
    <name evidence="1" type="ORF">FIBSPDRAFT_875377</name>
</gene>